<organism evidence="2 3">
    <name type="scientific">Apophysomyces ossiformis</name>
    <dbReference type="NCBI Taxonomy" id="679940"/>
    <lineage>
        <taxon>Eukaryota</taxon>
        <taxon>Fungi</taxon>
        <taxon>Fungi incertae sedis</taxon>
        <taxon>Mucoromycota</taxon>
        <taxon>Mucoromycotina</taxon>
        <taxon>Mucoromycetes</taxon>
        <taxon>Mucorales</taxon>
        <taxon>Mucorineae</taxon>
        <taxon>Mucoraceae</taxon>
        <taxon>Apophysomyces</taxon>
    </lineage>
</organism>
<feature type="region of interest" description="Disordered" evidence="1">
    <location>
        <begin position="232"/>
        <end position="253"/>
    </location>
</feature>
<name>A0A8H7EU62_9FUNG</name>
<feature type="compositionally biased region" description="Polar residues" evidence="1">
    <location>
        <begin position="330"/>
        <end position="341"/>
    </location>
</feature>
<proteinExistence type="predicted"/>
<protein>
    <recommendedName>
        <fullName evidence="4">Sld7 C-terminal domain-containing protein</fullName>
    </recommendedName>
</protein>
<reference evidence="2" key="1">
    <citation type="submission" date="2020-01" db="EMBL/GenBank/DDBJ databases">
        <title>Genome Sequencing of Three Apophysomyces-Like Fungal Strains Confirms a Novel Fungal Genus in the Mucoromycota with divergent Burkholderia-like Endosymbiotic Bacteria.</title>
        <authorList>
            <person name="Stajich J.E."/>
            <person name="Macias A.M."/>
            <person name="Carter-House D."/>
            <person name="Lovett B."/>
            <person name="Kasson L.R."/>
            <person name="Berry K."/>
            <person name="Grigoriev I."/>
            <person name="Chang Y."/>
            <person name="Spatafora J."/>
            <person name="Kasson M.T."/>
        </authorList>
    </citation>
    <scope>NUCLEOTIDE SEQUENCE</scope>
    <source>
        <strain evidence="2">NRRL A-21654</strain>
    </source>
</reference>
<keyword evidence="3" id="KW-1185">Reference proteome</keyword>
<gene>
    <name evidence="2" type="ORF">EC973_005217</name>
</gene>
<evidence type="ECO:0000256" key="1">
    <source>
        <dbReference type="SAM" id="MobiDB-lite"/>
    </source>
</evidence>
<dbReference type="AlphaFoldDB" id="A0A8H7EU62"/>
<sequence length="429" mass="48295">MIDSDVIPFYSGKLKLKHDLQWSDQRDPVLLMTPDIAEIQEERVAMYSVLFVLEGIIQLNLIRPHILSPERFSLYSKSNLAANEFLTQVFGTSNTNDEGLTMRAMVLSIREILPDEENDSDADESFNPNDAGSRHPLASTPYVLVYGSKPSEGAPMKLVAHLMFDRKFLVFGTSDFADAELSHPVDTDATIADAFPTLVDESLIYSEESLPIYDEPILSARFREIERIRAAGQTHQTVQDRKCFAPKKRAPTKKIADIGDKRLISGAAAKNNMSPAHKPKVARRKLDVPQASKVDGSRAKRSTPKQKISSSKKPIATPADLKPQERAETGNPSSKSRTSRQTEAEAITDYEAKNKKMLKKLVWSTLLEGRMDKDDSHTKAVYQYVYQAIQQILGEKIRASLLKSEQCEYLVKQHIYFHQRMSTHVGNWT</sequence>
<accession>A0A8H7EU62</accession>
<feature type="compositionally biased region" description="Low complexity" evidence="1">
    <location>
        <begin position="305"/>
        <end position="315"/>
    </location>
</feature>
<evidence type="ECO:0000313" key="3">
    <source>
        <dbReference type="Proteomes" id="UP000605846"/>
    </source>
</evidence>
<evidence type="ECO:0000313" key="2">
    <source>
        <dbReference type="EMBL" id="KAF7732321.1"/>
    </source>
</evidence>
<feature type="region of interest" description="Disordered" evidence="1">
    <location>
        <begin position="266"/>
        <end position="344"/>
    </location>
</feature>
<dbReference type="EMBL" id="JABAYA010000003">
    <property type="protein sequence ID" value="KAF7732321.1"/>
    <property type="molecule type" value="Genomic_DNA"/>
</dbReference>
<comment type="caution">
    <text evidence="2">The sequence shown here is derived from an EMBL/GenBank/DDBJ whole genome shotgun (WGS) entry which is preliminary data.</text>
</comment>
<dbReference type="Proteomes" id="UP000605846">
    <property type="component" value="Unassembled WGS sequence"/>
</dbReference>
<evidence type="ECO:0008006" key="4">
    <source>
        <dbReference type="Google" id="ProtNLM"/>
    </source>
</evidence>